<keyword evidence="2" id="KW-0560">Oxidoreductase</keyword>
<evidence type="ECO:0000259" key="5">
    <source>
        <dbReference type="Pfam" id="PF01625"/>
    </source>
</evidence>
<sequence>MSRGVKLCKIAVGGGCHWCTEAVFLALKGVERVEQGWISSSGVDESFSEGVIIHYFPEKISLKGLIQIHVETHASQSDHSMRKTYRSAVYYFDEFQKEEIQQVLEQLQNGTDRPLITRVLPYRDFKPSHDEIVNYYFKNPAKPFCRTYIDPKMRYILDGFPDLVDQVKLGHLTTNHEV</sequence>
<name>A0AAT9FJX2_9BACT</name>
<dbReference type="AlphaFoldDB" id="A0AAT9FJX2"/>
<dbReference type="InterPro" id="IPR002569">
    <property type="entry name" value="Met_Sox_Rdtase_MsrA_dom"/>
</dbReference>
<dbReference type="KEGG" id="osu:NT6N_12920"/>
<dbReference type="Pfam" id="PF01625">
    <property type="entry name" value="PMSR"/>
    <property type="match status" value="1"/>
</dbReference>
<proteinExistence type="predicted"/>
<dbReference type="InterPro" id="IPR036509">
    <property type="entry name" value="Met_Sox_Rdtase_MsrA_sf"/>
</dbReference>
<organism evidence="6">
    <name type="scientific">Oceaniferula spumae</name>
    <dbReference type="NCBI Taxonomy" id="2979115"/>
    <lineage>
        <taxon>Bacteria</taxon>
        <taxon>Pseudomonadati</taxon>
        <taxon>Verrucomicrobiota</taxon>
        <taxon>Verrucomicrobiia</taxon>
        <taxon>Verrucomicrobiales</taxon>
        <taxon>Verrucomicrobiaceae</taxon>
        <taxon>Oceaniferula</taxon>
    </lineage>
</organism>
<gene>
    <name evidence="6" type="primary">msrA_1</name>
    <name evidence="6" type="ORF">NT6N_12920</name>
</gene>
<evidence type="ECO:0000256" key="4">
    <source>
        <dbReference type="ARBA" id="ARBA00048782"/>
    </source>
</evidence>
<dbReference type="EC" id="1.8.4.11" evidence="1"/>
<comment type="catalytic activity">
    <reaction evidence="3">
        <text>L-methionyl-[protein] + [thioredoxin]-disulfide + H2O = L-methionyl-(S)-S-oxide-[protein] + [thioredoxin]-dithiol</text>
        <dbReference type="Rhea" id="RHEA:14217"/>
        <dbReference type="Rhea" id="RHEA-COMP:10698"/>
        <dbReference type="Rhea" id="RHEA-COMP:10700"/>
        <dbReference type="Rhea" id="RHEA-COMP:12313"/>
        <dbReference type="Rhea" id="RHEA-COMP:12315"/>
        <dbReference type="ChEBI" id="CHEBI:15377"/>
        <dbReference type="ChEBI" id="CHEBI:16044"/>
        <dbReference type="ChEBI" id="CHEBI:29950"/>
        <dbReference type="ChEBI" id="CHEBI:44120"/>
        <dbReference type="ChEBI" id="CHEBI:50058"/>
        <dbReference type="EC" id="1.8.4.11"/>
    </reaction>
</comment>
<feature type="domain" description="Peptide methionine sulphoxide reductase MsrA" evidence="5">
    <location>
        <begin position="9"/>
        <end position="145"/>
    </location>
</feature>
<dbReference type="EMBL" id="AP026866">
    <property type="protein sequence ID" value="BDS06252.1"/>
    <property type="molecule type" value="Genomic_DNA"/>
</dbReference>
<evidence type="ECO:0000313" key="6">
    <source>
        <dbReference type="EMBL" id="BDS06252.1"/>
    </source>
</evidence>
<evidence type="ECO:0000256" key="3">
    <source>
        <dbReference type="ARBA" id="ARBA00047806"/>
    </source>
</evidence>
<dbReference type="Gene3D" id="3.30.1060.10">
    <property type="entry name" value="Peptide methionine sulphoxide reductase MsrA"/>
    <property type="match status" value="1"/>
</dbReference>
<dbReference type="PANTHER" id="PTHR43774">
    <property type="entry name" value="PEPTIDE METHIONINE SULFOXIDE REDUCTASE"/>
    <property type="match status" value="1"/>
</dbReference>
<comment type="catalytic activity">
    <reaction evidence="4">
        <text>[thioredoxin]-disulfide + L-methionine + H2O = L-methionine (S)-S-oxide + [thioredoxin]-dithiol</text>
        <dbReference type="Rhea" id="RHEA:19993"/>
        <dbReference type="Rhea" id="RHEA-COMP:10698"/>
        <dbReference type="Rhea" id="RHEA-COMP:10700"/>
        <dbReference type="ChEBI" id="CHEBI:15377"/>
        <dbReference type="ChEBI" id="CHEBI:29950"/>
        <dbReference type="ChEBI" id="CHEBI:50058"/>
        <dbReference type="ChEBI" id="CHEBI:57844"/>
        <dbReference type="ChEBI" id="CHEBI:58772"/>
        <dbReference type="EC" id="1.8.4.11"/>
    </reaction>
</comment>
<dbReference type="PANTHER" id="PTHR43774:SF1">
    <property type="entry name" value="PEPTIDE METHIONINE SULFOXIDE REDUCTASE MSRA 2"/>
    <property type="match status" value="1"/>
</dbReference>
<protein>
    <recommendedName>
        <fullName evidence="1">peptide-methionine (S)-S-oxide reductase</fullName>
        <ecNumber evidence="1">1.8.4.11</ecNumber>
    </recommendedName>
</protein>
<evidence type="ECO:0000256" key="2">
    <source>
        <dbReference type="ARBA" id="ARBA00023002"/>
    </source>
</evidence>
<dbReference type="SUPFAM" id="SSF55068">
    <property type="entry name" value="Peptide methionine sulfoxide reductase"/>
    <property type="match status" value="1"/>
</dbReference>
<evidence type="ECO:0000256" key="1">
    <source>
        <dbReference type="ARBA" id="ARBA00012502"/>
    </source>
</evidence>
<dbReference type="GO" id="GO:0008113">
    <property type="term" value="F:peptide-methionine (S)-S-oxide reductase activity"/>
    <property type="evidence" value="ECO:0007669"/>
    <property type="project" value="UniProtKB-EC"/>
</dbReference>
<accession>A0AAT9FJX2</accession>
<reference evidence="6" key="1">
    <citation type="submission" date="2024-07" db="EMBL/GenBank/DDBJ databases">
        <title>Complete genome sequence of Verrucomicrobiaceae bacterium NT6N.</title>
        <authorList>
            <person name="Huang C."/>
            <person name="Takami H."/>
            <person name="Hamasaki K."/>
        </authorList>
    </citation>
    <scope>NUCLEOTIDE SEQUENCE</scope>
    <source>
        <strain evidence="6">NT6N</strain>
    </source>
</reference>